<protein>
    <recommendedName>
        <fullName evidence="2">Ribosomal silencing factor RsfS</fullName>
    </recommendedName>
</protein>
<dbReference type="GO" id="GO:0090071">
    <property type="term" value="P:negative regulation of ribosome biogenesis"/>
    <property type="evidence" value="ECO:0007669"/>
    <property type="project" value="UniProtKB-UniRule"/>
</dbReference>
<evidence type="ECO:0000256" key="2">
    <source>
        <dbReference type="HAMAP-Rule" id="MF_01477"/>
    </source>
</evidence>
<dbReference type="KEGG" id="obj:EIO64_03065"/>
<dbReference type="PANTHER" id="PTHR21043:SF0">
    <property type="entry name" value="MITOCHONDRIAL ASSEMBLY OF RIBOSOMAL LARGE SUBUNIT PROTEIN 1"/>
    <property type="match status" value="1"/>
</dbReference>
<dbReference type="Pfam" id="PF02410">
    <property type="entry name" value="RsfS"/>
    <property type="match status" value="1"/>
</dbReference>
<dbReference type="RefSeq" id="WP_025544856.1">
    <property type="nucleotide sequence ID" value="NZ_CAUWCU010000003.1"/>
</dbReference>
<keyword evidence="2" id="KW-0810">Translation regulation</keyword>
<evidence type="ECO:0000256" key="1">
    <source>
        <dbReference type="ARBA" id="ARBA00010574"/>
    </source>
</evidence>
<evidence type="ECO:0000313" key="3">
    <source>
        <dbReference type="EMBL" id="QCI58334.1"/>
    </source>
</evidence>
<comment type="similarity">
    <text evidence="1 2">Belongs to the Iojap/RsfS family.</text>
</comment>
<accession>A0A4D7AFW6</accession>
<gene>
    <name evidence="2 3" type="primary">rsfS</name>
    <name evidence="3" type="ORF">EIO64_03065</name>
</gene>
<dbReference type="HAMAP" id="MF_01477">
    <property type="entry name" value="Iojap_RsfS"/>
    <property type="match status" value="1"/>
</dbReference>
<sequence>MTPKEMALTAAKALDEKKGGDIAAIEITEQTTLADYFVIATGNSNTQINALCGAVEKAMKEQAGEDPLRREGYRDGTWVLLDYGCVVVHVFSAEAREFYSLERLWHDGKPVDLSGVLTEN</sequence>
<dbReference type="GO" id="GO:0043023">
    <property type="term" value="F:ribosomal large subunit binding"/>
    <property type="evidence" value="ECO:0007669"/>
    <property type="project" value="TreeGrafter"/>
</dbReference>
<dbReference type="InterPro" id="IPR004394">
    <property type="entry name" value="Iojap/RsfS/C7orf30"/>
</dbReference>
<dbReference type="GO" id="GO:0017148">
    <property type="term" value="P:negative regulation of translation"/>
    <property type="evidence" value="ECO:0007669"/>
    <property type="project" value="UniProtKB-UniRule"/>
</dbReference>
<dbReference type="SUPFAM" id="SSF81301">
    <property type="entry name" value="Nucleotidyltransferase"/>
    <property type="match status" value="1"/>
</dbReference>
<dbReference type="InterPro" id="IPR043519">
    <property type="entry name" value="NT_sf"/>
</dbReference>
<proteinExistence type="inferred from homology"/>
<dbReference type="NCBIfam" id="TIGR00090">
    <property type="entry name" value="rsfS_iojap_ybeB"/>
    <property type="match status" value="1"/>
</dbReference>
<dbReference type="PANTHER" id="PTHR21043">
    <property type="entry name" value="IOJAP SUPERFAMILY ORTHOLOG"/>
    <property type="match status" value="1"/>
</dbReference>
<evidence type="ECO:0000313" key="4">
    <source>
        <dbReference type="Proteomes" id="UP000298642"/>
    </source>
</evidence>
<dbReference type="GO" id="GO:0042256">
    <property type="term" value="P:cytosolic ribosome assembly"/>
    <property type="evidence" value="ECO:0007669"/>
    <property type="project" value="UniProtKB-UniRule"/>
</dbReference>
<dbReference type="Proteomes" id="UP000298642">
    <property type="component" value="Chromosome"/>
</dbReference>
<keyword evidence="4" id="KW-1185">Reference proteome</keyword>
<organism evidence="3 4">
    <name type="scientific">Dysosmobacter welbionis</name>
    <dbReference type="NCBI Taxonomy" id="2093857"/>
    <lineage>
        <taxon>Bacteria</taxon>
        <taxon>Bacillati</taxon>
        <taxon>Bacillota</taxon>
        <taxon>Clostridia</taxon>
        <taxon>Eubacteriales</taxon>
        <taxon>Oscillospiraceae</taxon>
        <taxon>Dysosmobacter</taxon>
    </lineage>
</organism>
<keyword evidence="2" id="KW-0678">Repressor</keyword>
<dbReference type="AlphaFoldDB" id="A0A4D7AFW6"/>
<dbReference type="Gene3D" id="3.30.460.10">
    <property type="entry name" value="Beta Polymerase, domain 2"/>
    <property type="match status" value="1"/>
</dbReference>
<dbReference type="GeneID" id="89523153"/>
<comment type="function">
    <text evidence="2">Functions as a ribosomal silencing factor. Interacts with ribosomal protein uL14 (rplN), blocking formation of intersubunit bridge B8. Prevents association of the 30S and 50S ribosomal subunits and the formation of functional ribosomes, thus repressing translation.</text>
</comment>
<comment type="subcellular location">
    <subcellularLocation>
        <location evidence="2">Cytoplasm</location>
    </subcellularLocation>
</comment>
<dbReference type="EMBL" id="CP034413">
    <property type="protein sequence ID" value="QCI58334.1"/>
    <property type="molecule type" value="Genomic_DNA"/>
</dbReference>
<comment type="subunit">
    <text evidence="2">Interacts with ribosomal protein uL14 (rplN).</text>
</comment>
<reference evidence="4" key="1">
    <citation type="submission" date="2018-12" db="EMBL/GenBank/DDBJ databases">
        <title>Dusodibacter welbiota gen. nov., sp. nov., isolated from human faeces and emended description of the Oscillibacter genus.</title>
        <authorList>
            <person name="Le Roy T."/>
            <person name="Van der Smissen P."/>
            <person name="Delzenne N."/>
            <person name="Muccioli G."/>
            <person name="Collet J.F."/>
            <person name="Cani P.D."/>
        </authorList>
    </citation>
    <scope>NUCLEOTIDE SEQUENCE [LARGE SCALE GENOMIC DNA]</scope>
    <source>
        <strain evidence="4">J115</strain>
    </source>
</reference>
<keyword evidence="2" id="KW-0963">Cytoplasm</keyword>
<name>A0A4D7AFW6_9FIRM</name>
<dbReference type="GO" id="GO:0005737">
    <property type="term" value="C:cytoplasm"/>
    <property type="evidence" value="ECO:0007669"/>
    <property type="project" value="UniProtKB-SubCell"/>
</dbReference>